<evidence type="ECO:0000256" key="3">
    <source>
        <dbReference type="ARBA" id="ARBA00022759"/>
    </source>
</evidence>
<keyword evidence="2" id="KW-0540">Nuclease</keyword>
<reference evidence="8 9" key="1">
    <citation type="submission" date="2023-03" db="EMBL/GenBank/DDBJ databases">
        <title>Genome insight into feeding habits of ladybird beetles.</title>
        <authorList>
            <person name="Li H.-S."/>
            <person name="Huang Y.-H."/>
            <person name="Pang H."/>
        </authorList>
    </citation>
    <scope>NUCLEOTIDE SEQUENCE [LARGE SCALE GENOMIC DNA]</scope>
    <source>
        <strain evidence="8">SYSU_2023b</strain>
        <tissue evidence="8">Whole body</tissue>
    </source>
</reference>
<accession>A0AAW1TM64</accession>
<feature type="signal peptide" evidence="6">
    <location>
        <begin position="1"/>
        <end position="19"/>
    </location>
</feature>
<keyword evidence="6" id="KW-0732">Signal</keyword>
<sequence>MKFVSTCIFVLCSISQVYSKGCSLAISFDDERYLPVYVNNSAHEAQLALSHKGNIELNAGESVLLSCPNPKNTLKLTKTKSAMAECVGDETIKIWNEEEDYQSAICSKGLKGVAMRTNEDCGGGEGNIIKLGFPQERKEFLSTIEVCHDINNSVTLYTVHILYGSEIKYASKESYRPSFSTDELAPDVPAKTAYKKVTQKVVFRKLLGSTKLAKKYVNAKSFLVTGHLAPDADFLFASWQFSTYFYVNAIPQWQAINAGNWKRLENLVRESAAAYNENIMVYTGTYGVLSLPDVNDVSTEIYLSKDKLPVPKFVYKILYSEESKQGIAFVSVNNPFLTELDKSDRLCTDICNDYGWGDESWNDGEKGFIYCCNAHKLLKSILTGPNIRIRGILKPPKSSTLFQKLGSKVTSFINQIG</sequence>
<dbReference type="Gene3D" id="3.40.570.10">
    <property type="entry name" value="Extracellular Endonuclease, subunit A"/>
    <property type="match status" value="1"/>
</dbReference>
<dbReference type="PANTHER" id="PTHR13966:SF17">
    <property type="entry name" value="ENDONUCLEASE-RELATED"/>
    <property type="match status" value="1"/>
</dbReference>
<protein>
    <recommendedName>
        <fullName evidence="7">DNA/RNA non-specific endonuclease/pyrophosphatase/phosphodiesterase domain-containing protein</fullName>
    </recommendedName>
</protein>
<dbReference type="SUPFAM" id="SSF54060">
    <property type="entry name" value="His-Me finger endonucleases"/>
    <property type="match status" value="1"/>
</dbReference>
<dbReference type="GO" id="GO:0005634">
    <property type="term" value="C:nucleus"/>
    <property type="evidence" value="ECO:0007669"/>
    <property type="project" value="TreeGrafter"/>
</dbReference>
<keyword evidence="3" id="KW-0378">Hydrolase</keyword>
<comment type="similarity">
    <text evidence="1">Belongs to the DNA/RNA non-specific endonuclease family.</text>
</comment>
<dbReference type="InterPro" id="IPR044929">
    <property type="entry name" value="DNA/RNA_non-sp_Endonuclease_sf"/>
</dbReference>
<feature type="domain" description="DNA/RNA non-specific endonuclease/pyrophosphatase/phosphodiesterase" evidence="7">
    <location>
        <begin position="140"/>
        <end position="377"/>
    </location>
</feature>
<dbReference type="SMART" id="SM00892">
    <property type="entry name" value="Endonuclease_NS"/>
    <property type="match status" value="1"/>
</dbReference>
<dbReference type="Proteomes" id="UP001431783">
    <property type="component" value="Unassembled WGS sequence"/>
</dbReference>
<dbReference type="InterPro" id="IPR001604">
    <property type="entry name" value="Endo_G_ENPP1-like_dom"/>
</dbReference>
<dbReference type="Pfam" id="PF01223">
    <property type="entry name" value="Endonuclease_NS"/>
    <property type="match status" value="1"/>
</dbReference>
<keyword evidence="5" id="KW-0479">Metal-binding</keyword>
<dbReference type="InterPro" id="IPR044925">
    <property type="entry name" value="His-Me_finger_sf"/>
</dbReference>
<proteinExistence type="inferred from homology"/>
<evidence type="ECO:0000313" key="8">
    <source>
        <dbReference type="EMBL" id="KAK9869334.1"/>
    </source>
</evidence>
<comment type="caution">
    <text evidence="8">The sequence shown here is derived from an EMBL/GenBank/DDBJ whole genome shotgun (WGS) entry which is preliminary data.</text>
</comment>
<gene>
    <name evidence="8" type="ORF">WA026_003088</name>
</gene>
<keyword evidence="9" id="KW-1185">Reference proteome</keyword>
<dbReference type="GO" id="GO:0003676">
    <property type="term" value="F:nucleic acid binding"/>
    <property type="evidence" value="ECO:0007669"/>
    <property type="project" value="InterPro"/>
</dbReference>
<dbReference type="EMBL" id="JARQZJ010000001">
    <property type="protein sequence ID" value="KAK9869334.1"/>
    <property type="molecule type" value="Genomic_DNA"/>
</dbReference>
<evidence type="ECO:0000259" key="7">
    <source>
        <dbReference type="SMART" id="SM00892"/>
    </source>
</evidence>
<dbReference type="AlphaFoldDB" id="A0AAW1TM64"/>
<dbReference type="GO" id="GO:0004521">
    <property type="term" value="F:RNA endonuclease activity"/>
    <property type="evidence" value="ECO:0007669"/>
    <property type="project" value="TreeGrafter"/>
</dbReference>
<name>A0AAW1TM64_9CUCU</name>
<dbReference type="PANTHER" id="PTHR13966">
    <property type="entry name" value="ENDONUCLEASE RELATED"/>
    <property type="match status" value="1"/>
</dbReference>
<evidence type="ECO:0000256" key="1">
    <source>
        <dbReference type="ARBA" id="ARBA00010052"/>
    </source>
</evidence>
<organism evidence="8 9">
    <name type="scientific">Henosepilachna vigintioctopunctata</name>
    <dbReference type="NCBI Taxonomy" id="420089"/>
    <lineage>
        <taxon>Eukaryota</taxon>
        <taxon>Metazoa</taxon>
        <taxon>Ecdysozoa</taxon>
        <taxon>Arthropoda</taxon>
        <taxon>Hexapoda</taxon>
        <taxon>Insecta</taxon>
        <taxon>Pterygota</taxon>
        <taxon>Neoptera</taxon>
        <taxon>Endopterygota</taxon>
        <taxon>Coleoptera</taxon>
        <taxon>Polyphaga</taxon>
        <taxon>Cucujiformia</taxon>
        <taxon>Coccinelloidea</taxon>
        <taxon>Coccinellidae</taxon>
        <taxon>Epilachninae</taxon>
        <taxon>Epilachnini</taxon>
        <taxon>Henosepilachna</taxon>
    </lineage>
</organism>
<dbReference type="InterPro" id="IPR040255">
    <property type="entry name" value="Non-specific_endonuclease"/>
</dbReference>
<dbReference type="GO" id="GO:0046872">
    <property type="term" value="F:metal ion binding"/>
    <property type="evidence" value="ECO:0007669"/>
    <property type="project" value="UniProtKB-KW"/>
</dbReference>
<feature type="binding site" evidence="5">
    <location>
        <position position="257"/>
    </location>
    <ligand>
        <name>Mg(2+)</name>
        <dbReference type="ChEBI" id="CHEBI:18420"/>
        <note>catalytic</note>
    </ligand>
</feature>
<evidence type="ECO:0000256" key="4">
    <source>
        <dbReference type="PIRSR" id="PIRSR640255-1"/>
    </source>
</evidence>
<evidence type="ECO:0000256" key="2">
    <source>
        <dbReference type="ARBA" id="ARBA00022722"/>
    </source>
</evidence>
<dbReference type="GO" id="GO:0000014">
    <property type="term" value="F:single-stranded DNA endodeoxyribonuclease activity"/>
    <property type="evidence" value="ECO:0007669"/>
    <property type="project" value="TreeGrafter"/>
</dbReference>
<dbReference type="FunFam" id="3.40.570.10:FF:000007">
    <property type="entry name" value="Alkaline nuclease"/>
    <property type="match status" value="1"/>
</dbReference>
<evidence type="ECO:0000256" key="6">
    <source>
        <dbReference type="SAM" id="SignalP"/>
    </source>
</evidence>
<dbReference type="GO" id="GO:0006309">
    <property type="term" value="P:apoptotic DNA fragmentation"/>
    <property type="evidence" value="ECO:0007669"/>
    <property type="project" value="TreeGrafter"/>
</dbReference>
<dbReference type="GO" id="GO:0005743">
    <property type="term" value="C:mitochondrial inner membrane"/>
    <property type="evidence" value="ECO:0007669"/>
    <property type="project" value="TreeGrafter"/>
</dbReference>
<feature type="chain" id="PRO_5043508858" description="DNA/RNA non-specific endonuclease/pyrophosphatase/phosphodiesterase domain-containing protein" evidence="6">
    <location>
        <begin position="20"/>
        <end position="417"/>
    </location>
</feature>
<evidence type="ECO:0000256" key="5">
    <source>
        <dbReference type="PIRSR" id="PIRSR640255-2"/>
    </source>
</evidence>
<feature type="active site" description="Proton acceptor" evidence="4">
    <location>
        <position position="227"/>
    </location>
</feature>
<evidence type="ECO:0000313" key="9">
    <source>
        <dbReference type="Proteomes" id="UP001431783"/>
    </source>
</evidence>
<keyword evidence="3" id="KW-0255">Endonuclease</keyword>